<gene>
    <name evidence="2" type="ORF">JZ786_06765</name>
</gene>
<proteinExistence type="predicted"/>
<dbReference type="EMBL" id="CP071182">
    <property type="protein sequence ID" value="QSO48662.1"/>
    <property type="molecule type" value="Genomic_DNA"/>
</dbReference>
<feature type="compositionally biased region" description="Polar residues" evidence="1">
    <location>
        <begin position="11"/>
        <end position="20"/>
    </location>
</feature>
<dbReference type="AlphaFoldDB" id="A0A9X7Z7Q2"/>
<evidence type="ECO:0000256" key="1">
    <source>
        <dbReference type="SAM" id="MobiDB-lite"/>
    </source>
</evidence>
<accession>A0A9X7Z7Q2</accession>
<name>A0A9X7Z7Q2_9BACL</name>
<dbReference type="Proteomes" id="UP000663505">
    <property type="component" value="Chromosome"/>
</dbReference>
<dbReference type="RefSeq" id="WP_206657989.1">
    <property type="nucleotide sequence ID" value="NZ_CP071182.1"/>
</dbReference>
<reference evidence="2 3" key="1">
    <citation type="submission" date="2021-02" db="EMBL/GenBank/DDBJ databases">
        <title>Alicyclobacillus curvatus sp. nov. and Alicyclobacillus mengziensis sp. nov., two acidophilic bacteria isolated from acid mine drainage.</title>
        <authorList>
            <person name="Huang Y."/>
        </authorList>
    </citation>
    <scope>NUCLEOTIDE SEQUENCE [LARGE SCALE GENOMIC DNA]</scope>
    <source>
        <strain evidence="2 3">S30H14</strain>
    </source>
</reference>
<dbReference type="KEGG" id="afx:JZ786_06765"/>
<sequence length="54" mass="6292">MPDDTRRPQSRMVQSPTVMNQLKKLEKESFKGKRNKRGSTNEIQPMETEEGLTQ</sequence>
<evidence type="ECO:0000313" key="3">
    <source>
        <dbReference type="Proteomes" id="UP000663505"/>
    </source>
</evidence>
<feature type="region of interest" description="Disordered" evidence="1">
    <location>
        <begin position="1"/>
        <end position="54"/>
    </location>
</feature>
<organism evidence="2 3">
    <name type="scientific">Alicyclobacillus mengziensis</name>
    <dbReference type="NCBI Taxonomy" id="2931921"/>
    <lineage>
        <taxon>Bacteria</taxon>
        <taxon>Bacillati</taxon>
        <taxon>Bacillota</taxon>
        <taxon>Bacilli</taxon>
        <taxon>Bacillales</taxon>
        <taxon>Alicyclobacillaceae</taxon>
        <taxon>Alicyclobacillus</taxon>
    </lineage>
</organism>
<evidence type="ECO:0000313" key="2">
    <source>
        <dbReference type="EMBL" id="QSO48662.1"/>
    </source>
</evidence>
<keyword evidence="3" id="KW-1185">Reference proteome</keyword>
<protein>
    <submittedName>
        <fullName evidence="2">Uncharacterized protein</fullName>
    </submittedName>
</protein>